<accession>A0ABD3V2N4</accession>
<dbReference type="Proteomes" id="UP001634394">
    <property type="component" value="Unassembled WGS sequence"/>
</dbReference>
<comment type="caution">
    <text evidence="1">The sequence shown here is derived from an EMBL/GenBank/DDBJ whole genome shotgun (WGS) entry which is preliminary data.</text>
</comment>
<feature type="non-terminal residue" evidence="1">
    <location>
        <position position="52"/>
    </location>
</feature>
<reference evidence="1 2" key="1">
    <citation type="submission" date="2024-11" db="EMBL/GenBank/DDBJ databases">
        <title>Chromosome-level genome assembly of the freshwater bivalve Anodonta woodiana.</title>
        <authorList>
            <person name="Chen X."/>
        </authorList>
    </citation>
    <scope>NUCLEOTIDE SEQUENCE [LARGE SCALE GENOMIC DNA]</scope>
    <source>
        <strain evidence="1">MN2024</strain>
        <tissue evidence="1">Gills</tissue>
    </source>
</reference>
<dbReference type="AlphaFoldDB" id="A0ABD3V2N4"/>
<evidence type="ECO:0000313" key="2">
    <source>
        <dbReference type="Proteomes" id="UP001634394"/>
    </source>
</evidence>
<protein>
    <recommendedName>
        <fullName evidence="3">Glyceraldehyde-3-phosphate dehydrogenase</fullName>
    </recommendedName>
</protein>
<evidence type="ECO:0008006" key="3">
    <source>
        <dbReference type="Google" id="ProtNLM"/>
    </source>
</evidence>
<keyword evidence="2" id="KW-1185">Reference proteome</keyword>
<organism evidence="1 2">
    <name type="scientific">Sinanodonta woodiana</name>
    <name type="common">Chinese pond mussel</name>
    <name type="synonym">Anodonta woodiana</name>
    <dbReference type="NCBI Taxonomy" id="1069815"/>
    <lineage>
        <taxon>Eukaryota</taxon>
        <taxon>Metazoa</taxon>
        <taxon>Spiralia</taxon>
        <taxon>Lophotrochozoa</taxon>
        <taxon>Mollusca</taxon>
        <taxon>Bivalvia</taxon>
        <taxon>Autobranchia</taxon>
        <taxon>Heteroconchia</taxon>
        <taxon>Palaeoheterodonta</taxon>
        <taxon>Unionida</taxon>
        <taxon>Unionoidea</taxon>
        <taxon>Unionidae</taxon>
        <taxon>Unioninae</taxon>
        <taxon>Sinanodonta</taxon>
    </lineage>
</organism>
<gene>
    <name evidence="1" type="ORF">ACJMK2_014431</name>
</gene>
<dbReference type="EMBL" id="JBJQND010000014">
    <property type="protein sequence ID" value="KAL3855211.1"/>
    <property type="molecule type" value="Genomic_DNA"/>
</dbReference>
<proteinExistence type="predicted"/>
<evidence type="ECO:0000313" key="1">
    <source>
        <dbReference type="EMBL" id="KAL3855211.1"/>
    </source>
</evidence>
<sequence>AGWVDVNYSAIVSAATNMVTIINHINAYVIDKLSSLGYLDDNDINITMQEKL</sequence>
<feature type="non-terminal residue" evidence="1">
    <location>
        <position position="1"/>
    </location>
</feature>
<name>A0ABD3V2N4_SINWO</name>